<gene>
    <name evidence="2" type="ORF">KCG46_00690</name>
</gene>
<protein>
    <submittedName>
        <fullName evidence="2">DUF1254 domain-containing protein</fullName>
    </submittedName>
</protein>
<dbReference type="Pfam" id="PF06863">
    <property type="entry name" value="DUF1254"/>
    <property type="match status" value="1"/>
</dbReference>
<dbReference type="EMBL" id="JAGSPC010000001">
    <property type="protein sequence ID" value="MBV7258087.1"/>
    <property type="molecule type" value="Genomic_DNA"/>
</dbReference>
<feature type="domain" description="DUF1254" evidence="1">
    <location>
        <begin position="52"/>
        <end position="154"/>
    </location>
</feature>
<dbReference type="InterPro" id="IPR010679">
    <property type="entry name" value="DUF1254"/>
</dbReference>
<evidence type="ECO:0000313" key="2">
    <source>
        <dbReference type="EMBL" id="MBV7258087.1"/>
    </source>
</evidence>
<dbReference type="AlphaFoldDB" id="A0A9X1F0H5"/>
<dbReference type="Proteomes" id="UP001138681">
    <property type="component" value="Unassembled WGS sequence"/>
</dbReference>
<dbReference type="RefSeq" id="WP_218403460.1">
    <property type="nucleotide sequence ID" value="NZ_JAGSPC010000001.1"/>
</dbReference>
<keyword evidence="3" id="KW-1185">Reference proteome</keyword>
<reference evidence="2" key="1">
    <citation type="submission" date="2021-04" db="EMBL/GenBank/DDBJ databases">
        <authorList>
            <person name="Pira H."/>
            <person name="Risdian C."/>
            <person name="Wink J."/>
        </authorList>
    </citation>
    <scope>NUCLEOTIDE SEQUENCE</scope>
    <source>
        <strain evidence="2">WH158</strain>
    </source>
</reference>
<accession>A0A9X1F0H5</accession>
<evidence type="ECO:0000313" key="3">
    <source>
        <dbReference type="Proteomes" id="UP001138681"/>
    </source>
</evidence>
<organism evidence="2 3">
    <name type="scientific">Erythrobacter crassostreae</name>
    <dbReference type="NCBI Taxonomy" id="2828328"/>
    <lineage>
        <taxon>Bacteria</taxon>
        <taxon>Pseudomonadati</taxon>
        <taxon>Pseudomonadota</taxon>
        <taxon>Alphaproteobacteria</taxon>
        <taxon>Sphingomonadales</taxon>
        <taxon>Erythrobacteraceae</taxon>
        <taxon>Erythrobacter/Porphyrobacter group</taxon>
        <taxon>Erythrobacter</taxon>
    </lineage>
</organism>
<sequence length="160" mass="17374">MKRLAGPIACSIILALATHAGIVYFAPSFIMDRAYTMIGERGTPVHGFQLAPQMRPDTQSVVRPSPDLAYSGCRFDFGQAANGIRVKMAAYEGYSSLSFFDAQTNNFRTIRGNGEPQEITLTAKDAPSAKGIILIRRLAPTDADYARVIEAAQNDICEAL</sequence>
<proteinExistence type="predicted"/>
<comment type="caution">
    <text evidence="2">The sequence shown here is derived from an EMBL/GenBank/DDBJ whole genome shotgun (WGS) entry which is preliminary data.</text>
</comment>
<name>A0A9X1F0H5_9SPHN</name>
<evidence type="ECO:0000259" key="1">
    <source>
        <dbReference type="Pfam" id="PF06863"/>
    </source>
</evidence>